<reference evidence="1 2" key="1">
    <citation type="submission" date="2010-12" db="EMBL/GenBank/DDBJ databases">
        <title>Whole genome sequence of Acidiphilium multivorum AIU301.</title>
        <authorList>
            <person name="Narita-Yamada S."/>
            <person name="Nakamura S."/>
            <person name="Ito N."/>
            <person name="Takarada H."/>
            <person name="Katano Y."/>
            <person name="Nakazawa H."/>
            <person name="Hosoyama A."/>
            <person name="Yamada R."/>
            <person name="Fujita N."/>
        </authorList>
    </citation>
    <scope>NUCLEOTIDE SEQUENCE [LARGE SCALE GENOMIC DNA]</scope>
    <source>
        <strain evidence="2">DSM 11245 / JCM 8867 / AIU301</strain>
    </source>
</reference>
<dbReference type="InterPro" id="IPR018754">
    <property type="entry name" value="RovC-like_DNA-bd"/>
</dbReference>
<dbReference type="EMBL" id="AP012035">
    <property type="protein sequence ID" value="BAJ79763.1"/>
    <property type="molecule type" value="Genomic_DNA"/>
</dbReference>
<protein>
    <submittedName>
        <fullName evidence="1">Uncharacterized protein</fullName>
    </submittedName>
</protein>
<dbReference type="AlphaFoldDB" id="F0J2X4"/>
<evidence type="ECO:0000313" key="2">
    <source>
        <dbReference type="Proteomes" id="UP000007100"/>
    </source>
</evidence>
<dbReference type="KEGG" id="amv:ACMV_04160"/>
<name>F0J2X4_ACIMA</name>
<proteinExistence type="predicted"/>
<dbReference type="HOGENOM" id="CLU_1418795_0_0_5"/>
<gene>
    <name evidence="1" type="ordered locus">ACMV_04160</name>
</gene>
<accession>F0J2X4</accession>
<sequence>MLFWNADATARIVRVVVAAGPAAGRALVRFEPDVWGARHIGRLTPDGYHLIVAPDVGTRHHLLLPGPEPPAPGAMLTPCIPWDEWHPERLEAARAFWHFAARPRVSPAPRTPPPRPHPRGLKIAYMAWALDLAGAGASERDIHRAVIGDPPVLWEDSGARSRIRTLLATARRWRAGAALQLLLPRRHALAG</sequence>
<dbReference type="Pfam" id="PF10074">
    <property type="entry name" value="RovC_DNA-bd"/>
    <property type="match status" value="1"/>
</dbReference>
<organism evidence="1 2">
    <name type="scientific">Acidiphilium multivorum (strain DSM 11245 / JCM 8867 / NBRC 100883 / AIU 301)</name>
    <dbReference type="NCBI Taxonomy" id="926570"/>
    <lineage>
        <taxon>Bacteria</taxon>
        <taxon>Pseudomonadati</taxon>
        <taxon>Pseudomonadota</taxon>
        <taxon>Alphaproteobacteria</taxon>
        <taxon>Acetobacterales</taxon>
        <taxon>Acidocellaceae</taxon>
        <taxon>Acidiphilium</taxon>
    </lineage>
</organism>
<dbReference type="OrthoDB" id="7366042at2"/>
<keyword evidence="2" id="KW-1185">Reference proteome</keyword>
<dbReference type="RefSeq" id="WP_013639382.1">
    <property type="nucleotide sequence ID" value="NC_015186.1"/>
</dbReference>
<dbReference type="Proteomes" id="UP000007100">
    <property type="component" value="Chromosome"/>
</dbReference>
<evidence type="ECO:0000313" key="1">
    <source>
        <dbReference type="EMBL" id="BAJ79763.1"/>
    </source>
</evidence>